<accession>A0A9N7QPR1</accession>
<protein>
    <submittedName>
        <fullName evidence="2">Uncharacterized protein</fullName>
    </submittedName>
</protein>
<dbReference type="AlphaFoldDB" id="A0A9N7QPR1"/>
<sequence>MPTIKESVVTPGAASALVLTHADIAATQQPMTAELPTADTTERIADRHPPADRRRQRNCEFIGLKIAELLSQVKLIFTARSDWRLARRNAGESMGSHGTTCGQFRWRAERR</sequence>
<evidence type="ECO:0000256" key="1">
    <source>
        <dbReference type="SAM" id="MobiDB-lite"/>
    </source>
</evidence>
<name>A0A9N7QPR1_9MYCO</name>
<evidence type="ECO:0000313" key="2">
    <source>
        <dbReference type="EMBL" id="BDN83380.1"/>
    </source>
</evidence>
<keyword evidence="3" id="KW-1185">Reference proteome</keyword>
<dbReference type="EMBL" id="AP026367">
    <property type="protein sequence ID" value="BDN83380.1"/>
    <property type="molecule type" value="Genomic_DNA"/>
</dbReference>
<reference evidence="2" key="1">
    <citation type="submission" date="2022-06" db="EMBL/GenBank/DDBJ databases">
        <title>Complete genome sequence of Mycobacterium pseudoshottsii NJB1907-Z4.</title>
        <authorList>
            <person name="Komine T."/>
            <person name="Fukano H."/>
            <person name="Wada S."/>
        </authorList>
    </citation>
    <scope>NUCLEOTIDE SEQUENCE</scope>
    <source>
        <strain evidence="2">NJB1907-Z4</strain>
    </source>
</reference>
<feature type="compositionally biased region" description="Basic and acidic residues" evidence="1">
    <location>
        <begin position="40"/>
        <end position="53"/>
    </location>
</feature>
<gene>
    <name evidence="2" type="ORF">NJB1907Z4_C35950</name>
</gene>
<feature type="region of interest" description="Disordered" evidence="1">
    <location>
        <begin position="28"/>
        <end position="54"/>
    </location>
</feature>
<organism evidence="2 3">
    <name type="scientific">Mycobacterium pseudoshottsii</name>
    <dbReference type="NCBI Taxonomy" id="265949"/>
    <lineage>
        <taxon>Bacteria</taxon>
        <taxon>Bacillati</taxon>
        <taxon>Actinomycetota</taxon>
        <taxon>Actinomycetes</taxon>
        <taxon>Mycobacteriales</taxon>
        <taxon>Mycobacteriaceae</taxon>
        <taxon>Mycobacterium</taxon>
        <taxon>Mycobacterium ulcerans group</taxon>
    </lineage>
</organism>
<evidence type="ECO:0000313" key="3">
    <source>
        <dbReference type="Proteomes" id="UP001058626"/>
    </source>
</evidence>
<dbReference type="Proteomes" id="UP001058626">
    <property type="component" value="Chromosome"/>
</dbReference>
<proteinExistence type="predicted"/>